<reference evidence="1" key="1">
    <citation type="submission" date="2020-08" db="EMBL/GenBank/DDBJ databases">
        <title>Multicomponent nature underlies the extraordinary mechanical properties of spider dragline silk.</title>
        <authorList>
            <person name="Kono N."/>
            <person name="Nakamura H."/>
            <person name="Mori M."/>
            <person name="Yoshida Y."/>
            <person name="Ohtoshi R."/>
            <person name="Malay A.D."/>
            <person name="Moran D.A.P."/>
            <person name="Tomita M."/>
            <person name="Numata K."/>
            <person name="Arakawa K."/>
        </authorList>
    </citation>
    <scope>NUCLEOTIDE SEQUENCE</scope>
</reference>
<dbReference type="Proteomes" id="UP000886998">
    <property type="component" value="Unassembled WGS sequence"/>
</dbReference>
<keyword evidence="2" id="KW-1185">Reference proteome</keyword>
<comment type="caution">
    <text evidence="1">The sequence shown here is derived from an EMBL/GenBank/DDBJ whole genome shotgun (WGS) entry which is preliminary data.</text>
</comment>
<proteinExistence type="predicted"/>
<accession>A0A8X6YL02</accession>
<name>A0A8X6YL02_9ARAC</name>
<dbReference type="EMBL" id="BMAV01020451">
    <property type="protein sequence ID" value="GFY73902.1"/>
    <property type="molecule type" value="Genomic_DNA"/>
</dbReference>
<evidence type="ECO:0000313" key="1">
    <source>
        <dbReference type="EMBL" id="GFY73902.1"/>
    </source>
</evidence>
<protein>
    <submittedName>
        <fullName evidence="1">Uncharacterized protein</fullName>
    </submittedName>
</protein>
<dbReference type="AlphaFoldDB" id="A0A8X6YL02"/>
<organism evidence="1 2">
    <name type="scientific">Trichonephila inaurata madagascariensis</name>
    <dbReference type="NCBI Taxonomy" id="2747483"/>
    <lineage>
        <taxon>Eukaryota</taxon>
        <taxon>Metazoa</taxon>
        <taxon>Ecdysozoa</taxon>
        <taxon>Arthropoda</taxon>
        <taxon>Chelicerata</taxon>
        <taxon>Arachnida</taxon>
        <taxon>Araneae</taxon>
        <taxon>Araneomorphae</taxon>
        <taxon>Entelegynae</taxon>
        <taxon>Araneoidea</taxon>
        <taxon>Nephilidae</taxon>
        <taxon>Trichonephila</taxon>
        <taxon>Trichonephila inaurata</taxon>
    </lineage>
</organism>
<sequence>MEGAGAIESDETLSVAGAEKIETLLNRRRGNCKAKITKLQTFLNDKAPNARRLLIQSKLDNISEIFSNMESLKIEYYEILEEKLPKLELTFDQMEEDLESIKVGLQTLLLKHDDISKNLSICDTALSNNDNSKFSFVKNCLM</sequence>
<gene>
    <name evidence="1" type="primary">NCL1_31828</name>
    <name evidence="1" type="ORF">TNIN_431031</name>
</gene>
<evidence type="ECO:0000313" key="2">
    <source>
        <dbReference type="Proteomes" id="UP000886998"/>
    </source>
</evidence>